<proteinExistence type="inferred from homology"/>
<dbReference type="GO" id="GO:0000795">
    <property type="term" value="C:synaptonemal complex"/>
    <property type="evidence" value="ECO:0007669"/>
    <property type="project" value="TreeGrafter"/>
</dbReference>
<name>A0A8M1G430_URSMA</name>
<dbReference type="RefSeq" id="XP_040490378.1">
    <property type="nucleotide sequence ID" value="XM_040634444.1"/>
</dbReference>
<feature type="region of interest" description="Disordered" evidence="3">
    <location>
        <begin position="1"/>
        <end position="27"/>
    </location>
</feature>
<evidence type="ECO:0000256" key="3">
    <source>
        <dbReference type="SAM" id="MobiDB-lite"/>
    </source>
</evidence>
<dbReference type="AlphaFoldDB" id="A0A8M1G430"/>
<accession>A0A8M1G430</accession>
<keyword evidence="2" id="KW-0175">Coiled coil</keyword>
<feature type="compositionally biased region" description="Low complexity" evidence="3">
    <location>
        <begin position="1"/>
        <end position="21"/>
    </location>
</feature>
<feature type="coiled-coil region" evidence="2">
    <location>
        <begin position="188"/>
        <end position="237"/>
    </location>
</feature>
<dbReference type="Proteomes" id="UP000261680">
    <property type="component" value="Chromosome X"/>
</dbReference>
<dbReference type="Pfam" id="PF04803">
    <property type="entry name" value="Cor1"/>
    <property type="match status" value="1"/>
</dbReference>
<dbReference type="PANTHER" id="PTHR19368">
    <property type="entry name" value="XLR/SCP3/FAM9"/>
    <property type="match status" value="1"/>
</dbReference>
<evidence type="ECO:0000313" key="5">
    <source>
        <dbReference type="Proteomes" id="UP000261680"/>
    </source>
</evidence>
<reference evidence="5" key="1">
    <citation type="submission" date="2024-06" db="UniProtKB">
        <authorList>
            <consortium name="RefSeq"/>
        </authorList>
    </citation>
    <scope>NUCLEOTIDE SEQUENCE [LARGE SCALE GENOMIC DNA]</scope>
</reference>
<evidence type="ECO:0000256" key="1">
    <source>
        <dbReference type="ARBA" id="ARBA00010283"/>
    </source>
</evidence>
<protein>
    <submittedName>
        <fullName evidence="6">Synaptonemal complex protein 3-like</fullName>
    </submittedName>
</protein>
<dbReference type="GeneID" id="103679709"/>
<dbReference type="GO" id="GO:0051321">
    <property type="term" value="P:meiotic cell cycle"/>
    <property type="evidence" value="ECO:0007669"/>
    <property type="project" value="TreeGrafter"/>
</dbReference>
<reference evidence="6" key="2">
    <citation type="submission" date="2025-08" db="UniProtKB">
        <authorList>
            <consortium name="RefSeq"/>
        </authorList>
    </citation>
    <scope>IDENTIFICATION</scope>
    <source>
        <tissue evidence="6">Whole blood</tissue>
    </source>
</reference>
<gene>
    <name evidence="6" type="primary">LOC103679709</name>
</gene>
<evidence type="ECO:0000313" key="6">
    <source>
        <dbReference type="RefSeq" id="XP_040490378.1"/>
    </source>
</evidence>
<evidence type="ECO:0000256" key="2">
    <source>
        <dbReference type="SAM" id="Coils"/>
    </source>
</evidence>
<feature type="domain" description="XLR/SYCP3/FAM9" evidence="4">
    <location>
        <begin position="100"/>
        <end position="229"/>
    </location>
</feature>
<organism evidence="5 6">
    <name type="scientific">Ursus maritimus</name>
    <name type="common">Polar bear</name>
    <name type="synonym">Thalarctos maritimus</name>
    <dbReference type="NCBI Taxonomy" id="29073"/>
    <lineage>
        <taxon>Eukaryota</taxon>
        <taxon>Metazoa</taxon>
        <taxon>Chordata</taxon>
        <taxon>Craniata</taxon>
        <taxon>Vertebrata</taxon>
        <taxon>Euteleostomi</taxon>
        <taxon>Mammalia</taxon>
        <taxon>Eutheria</taxon>
        <taxon>Laurasiatheria</taxon>
        <taxon>Carnivora</taxon>
        <taxon>Caniformia</taxon>
        <taxon>Ursidae</taxon>
        <taxon>Ursus</taxon>
    </lineage>
</organism>
<dbReference type="InterPro" id="IPR006888">
    <property type="entry name" value="XLR/SYCP3/FAM9_dom"/>
</dbReference>
<comment type="similarity">
    <text evidence="1">Belongs to the XLR/SYCP3 family.</text>
</comment>
<sequence>MTRALRAGLAGPAGARRSGGPHFLGRSHLVQETPRDGAGWEAPGESCEGPVEAQGMAAYDFGRQERKKLSGPEAEETFEEDVGNEVQQMLEGLGVDIKQALLAKRKMFEMNAKASVKTTNEKIERVWKIQQEQRQNLHFKYSQQFLTLFWEWDTDMRKAQEQEEKLAGMFRDQRKVLQQARIVQNQTLQKIKNLYEQFLKSMQDLEKDHEHLLTDEQSEVREEMTKLQNRIVREAQQQELAIVQKSLHSLLF</sequence>
<keyword evidence="5" id="KW-1185">Reference proteome</keyword>
<dbReference type="OrthoDB" id="9621324at2759"/>
<dbReference type="GO" id="GO:0007286">
    <property type="term" value="P:spermatid development"/>
    <property type="evidence" value="ECO:0007669"/>
    <property type="project" value="TreeGrafter"/>
</dbReference>
<dbReference type="InterPro" id="IPR051443">
    <property type="entry name" value="XLR/SYCP3"/>
</dbReference>
<dbReference type="PANTHER" id="PTHR19368:SF18">
    <property type="entry name" value="XLR_SYCP3_FAM9 DOMAIN-CONTAINING PROTEIN"/>
    <property type="match status" value="1"/>
</dbReference>
<dbReference type="KEGG" id="umr:103679709"/>
<evidence type="ECO:0000259" key="4">
    <source>
        <dbReference type="Pfam" id="PF04803"/>
    </source>
</evidence>